<accession>A0A7X0C532</accession>
<evidence type="ECO:0000256" key="2">
    <source>
        <dbReference type="ARBA" id="ARBA00006739"/>
    </source>
</evidence>
<dbReference type="AlphaFoldDB" id="A0A7X0C532"/>
<dbReference type="InterPro" id="IPR029044">
    <property type="entry name" value="Nucleotide-diphossugar_trans"/>
</dbReference>
<dbReference type="PANTHER" id="PTHR43179:SF12">
    <property type="entry name" value="GALACTOFURANOSYLTRANSFERASE GLFT2"/>
    <property type="match status" value="1"/>
</dbReference>
<reference evidence="6 7" key="1">
    <citation type="submission" date="2020-08" db="EMBL/GenBank/DDBJ databases">
        <title>Sequencing the genomes of 1000 actinobacteria strains.</title>
        <authorList>
            <person name="Klenk H.-P."/>
        </authorList>
    </citation>
    <scope>NUCLEOTIDE SEQUENCE [LARGE SCALE GENOMIC DNA]</scope>
    <source>
        <strain evidence="6 7">DSM 45913</strain>
    </source>
</reference>
<sequence>MMPSPKATVDVVVLTMNDRPDAFPRAMDSLLDQQDVDLRVVIVGNGVEPDHVPLGVRAVTLPVNVGIPQGRNTGADALAGQDAGEFVFFFDNDAVLPERDTLARLVAEARRRPEAAYIQPRIADPDTGVTLRRWVPRLRAGDAGRPGTITVMAEGVVLVRRADYERAGGWPGHFFLFHEGIDLSWRLWDLGRTGWYAPGIVIHHPATDPARHAGFYRLVARNRVWLAYRRLPAPLIPFYLVAWALLSVVRIRSRANLSVWFAGLWEGLKGGHGQRRPMSWSTVARLTRAGRPPIV</sequence>
<evidence type="ECO:0000256" key="3">
    <source>
        <dbReference type="ARBA" id="ARBA00022676"/>
    </source>
</evidence>
<comment type="similarity">
    <text evidence="2">Belongs to the glycosyltransferase 2 family.</text>
</comment>
<evidence type="ECO:0000313" key="7">
    <source>
        <dbReference type="Proteomes" id="UP000583800"/>
    </source>
</evidence>
<evidence type="ECO:0000259" key="5">
    <source>
        <dbReference type="Pfam" id="PF00535"/>
    </source>
</evidence>
<protein>
    <submittedName>
        <fullName evidence="6">GT2 family glycosyltransferase</fullName>
    </submittedName>
</protein>
<dbReference type="EMBL" id="JACHJB010000002">
    <property type="protein sequence ID" value="MBB6347610.1"/>
    <property type="molecule type" value="Genomic_DNA"/>
</dbReference>
<proteinExistence type="inferred from homology"/>
<evidence type="ECO:0000256" key="1">
    <source>
        <dbReference type="ARBA" id="ARBA00004776"/>
    </source>
</evidence>
<evidence type="ECO:0000313" key="6">
    <source>
        <dbReference type="EMBL" id="MBB6347610.1"/>
    </source>
</evidence>
<evidence type="ECO:0000256" key="4">
    <source>
        <dbReference type="ARBA" id="ARBA00022679"/>
    </source>
</evidence>
<comment type="pathway">
    <text evidence="1">Cell wall biogenesis; cell wall polysaccharide biosynthesis.</text>
</comment>
<organism evidence="6 7">
    <name type="scientific">Nonomuraea muscovyensis</name>
    <dbReference type="NCBI Taxonomy" id="1124761"/>
    <lineage>
        <taxon>Bacteria</taxon>
        <taxon>Bacillati</taxon>
        <taxon>Actinomycetota</taxon>
        <taxon>Actinomycetes</taxon>
        <taxon>Streptosporangiales</taxon>
        <taxon>Streptosporangiaceae</taxon>
        <taxon>Nonomuraea</taxon>
    </lineage>
</organism>
<dbReference type="RefSeq" id="WP_185085522.1">
    <property type="nucleotide sequence ID" value="NZ_JACHJB010000002.1"/>
</dbReference>
<dbReference type="SUPFAM" id="SSF53448">
    <property type="entry name" value="Nucleotide-diphospho-sugar transferases"/>
    <property type="match status" value="1"/>
</dbReference>
<gene>
    <name evidence="6" type="ORF">FHU36_004155</name>
</gene>
<name>A0A7X0C532_9ACTN</name>
<dbReference type="Pfam" id="PF00535">
    <property type="entry name" value="Glycos_transf_2"/>
    <property type="match status" value="1"/>
</dbReference>
<dbReference type="Proteomes" id="UP000583800">
    <property type="component" value="Unassembled WGS sequence"/>
</dbReference>
<feature type="domain" description="Glycosyltransferase 2-like" evidence="5">
    <location>
        <begin position="11"/>
        <end position="164"/>
    </location>
</feature>
<dbReference type="GO" id="GO:0016757">
    <property type="term" value="F:glycosyltransferase activity"/>
    <property type="evidence" value="ECO:0007669"/>
    <property type="project" value="UniProtKB-KW"/>
</dbReference>
<dbReference type="Gene3D" id="3.90.550.10">
    <property type="entry name" value="Spore Coat Polysaccharide Biosynthesis Protein SpsA, Chain A"/>
    <property type="match status" value="1"/>
</dbReference>
<dbReference type="InterPro" id="IPR001173">
    <property type="entry name" value="Glyco_trans_2-like"/>
</dbReference>
<keyword evidence="3" id="KW-0328">Glycosyltransferase</keyword>
<dbReference type="PANTHER" id="PTHR43179">
    <property type="entry name" value="RHAMNOSYLTRANSFERASE WBBL"/>
    <property type="match status" value="1"/>
</dbReference>
<keyword evidence="4 6" id="KW-0808">Transferase</keyword>
<keyword evidence="7" id="KW-1185">Reference proteome</keyword>
<comment type="caution">
    <text evidence="6">The sequence shown here is derived from an EMBL/GenBank/DDBJ whole genome shotgun (WGS) entry which is preliminary data.</text>
</comment>